<dbReference type="EMBL" id="RYUT01000002">
    <property type="protein sequence ID" value="RYQ31019.1"/>
    <property type="molecule type" value="Genomic_DNA"/>
</dbReference>
<evidence type="ECO:0000313" key="3">
    <source>
        <dbReference type="EMBL" id="RYQ38291.1"/>
    </source>
</evidence>
<evidence type="ECO:0000313" key="1">
    <source>
        <dbReference type="EMBL" id="PKU95099.1"/>
    </source>
</evidence>
<comment type="caution">
    <text evidence="1">The sequence shown here is derived from an EMBL/GenBank/DDBJ whole genome shotgun (WGS) entry which is preliminary data.</text>
</comment>
<organism evidence="1 4">
    <name type="scientific">Bifidobacterium pseudolongum subsp. globosum</name>
    <dbReference type="NCBI Taxonomy" id="1690"/>
    <lineage>
        <taxon>Bacteria</taxon>
        <taxon>Bacillati</taxon>
        <taxon>Actinomycetota</taxon>
        <taxon>Actinomycetes</taxon>
        <taxon>Bifidobacteriales</taxon>
        <taxon>Bifidobacteriaceae</taxon>
        <taxon>Bifidobacterium</taxon>
    </lineage>
</organism>
<evidence type="ECO:0000313" key="5">
    <source>
        <dbReference type="Proteomes" id="UP000291920"/>
    </source>
</evidence>
<dbReference type="Proteomes" id="UP000291920">
    <property type="component" value="Unassembled WGS sequence"/>
</dbReference>
<dbReference type="Proteomes" id="UP000233722">
    <property type="component" value="Unassembled WGS sequence"/>
</dbReference>
<protein>
    <submittedName>
        <fullName evidence="1">Uncharacterized protein</fullName>
    </submittedName>
</protein>
<dbReference type="Proteomes" id="UP000292655">
    <property type="component" value="Unassembled WGS sequence"/>
</dbReference>
<dbReference type="AlphaFoldDB" id="A0A2N3QSX4"/>
<reference evidence="1 4" key="1">
    <citation type="submission" date="2017-10" db="EMBL/GenBank/DDBJ databases">
        <title>Bifidobacterium genomics.</title>
        <authorList>
            <person name="Lugli G.A."/>
            <person name="Milani C."/>
            <person name="Mancabelli L."/>
        </authorList>
    </citation>
    <scope>NUCLEOTIDE SEQUENCE [LARGE SCALE GENOMIC DNA]</scope>
    <source>
        <strain evidence="1 4">1747B</strain>
    </source>
</reference>
<proteinExistence type="predicted"/>
<sequence length="99" mass="11413">MQDRLSELMFLAITQQHMPVAECPRHRLHSDPSQRTRHYFGKCTRIRFARCELAILANAPIWRVMRLCNTVGCCFPRGTASTTQKGMAWTTGQHSLKPR</sequence>
<name>A0A2N3QSX4_9BIFI</name>
<evidence type="ECO:0000313" key="6">
    <source>
        <dbReference type="Proteomes" id="UP000292655"/>
    </source>
</evidence>
<accession>A0A2N3QSX4</accession>
<dbReference type="EMBL" id="RYUX01000009">
    <property type="protein sequence ID" value="RYQ38291.1"/>
    <property type="molecule type" value="Genomic_DNA"/>
</dbReference>
<evidence type="ECO:0000313" key="4">
    <source>
        <dbReference type="Proteomes" id="UP000233722"/>
    </source>
</evidence>
<gene>
    <name evidence="1" type="ORF">CQR45_0741</name>
    <name evidence="3" type="ORF">PG2002B_0738</name>
    <name evidence="2" type="ORF">PG2017B_0829</name>
</gene>
<reference evidence="5 6" key="2">
    <citation type="submission" date="2018-12" db="EMBL/GenBank/DDBJ databases">
        <title>Unveiling genomic diversity among members of the Bifidobacterium pseudolongum species, a widely distributed gut commensal of the animal kingdom.</title>
        <authorList>
            <person name="Lugli G.A."/>
            <person name="Duranti S."/>
            <person name="Albert K."/>
            <person name="Mancabelli L."/>
            <person name="Napoli S."/>
            <person name="Viappiani A."/>
            <person name="Anzalone R."/>
            <person name="Longhi G."/>
            <person name="Milani C."/>
            <person name="Turroni F."/>
            <person name="Alessandri G."/>
            <person name="Sela D.A."/>
            <person name="Van Sinderen D."/>
            <person name="Ventura M."/>
        </authorList>
    </citation>
    <scope>NUCLEOTIDE SEQUENCE [LARGE SCALE GENOMIC DNA]</scope>
    <source>
        <strain evidence="3 6">2002B</strain>
        <strain evidence="2 5">2017B</strain>
    </source>
</reference>
<evidence type="ECO:0000313" key="2">
    <source>
        <dbReference type="EMBL" id="RYQ31019.1"/>
    </source>
</evidence>
<dbReference type="EMBL" id="PCHA01000018">
    <property type="protein sequence ID" value="PKU95099.1"/>
    <property type="molecule type" value="Genomic_DNA"/>
</dbReference>